<evidence type="ECO:0000313" key="7">
    <source>
        <dbReference type="EMBL" id="PAU76410.1"/>
    </source>
</evidence>
<evidence type="ECO:0000256" key="2">
    <source>
        <dbReference type="ARBA" id="ARBA00022692"/>
    </source>
</evidence>
<evidence type="ECO:0000259" key="6">
    <source>
        <dbReference type="Pfam" id="PF04116"/>
    </source>
</evidence>
<protein>
    <recommendedName>
        <fullName evidence="6">Fatty acid hydroxylase domain-containing protein</fullName>
    </recommendedName>
</protein>
<keyword evidence="4 5" id="KW-0472">Membrane</keyword>
<dbReference type="GO" id="GO:0005506">
    <property type="term" value="F:iron ion binding"/>
    <property type="evidence" value="ECO:0007669"/>
    <property type="project" value="InterPro"/>
</dbReference>
<comment type="caution">
    <text evidence="7">The sequence shown here is derived from an EMBL/GenBank/DDBJ whole genome shotgun (WGS) entry which is preliminary data.</text>
</comment>
<dbReference type="Proteomes" id="UP000218896">
    <property type="component" value="Unassembled WGS sequence"/>
</dbReference>
<evidence type="ECO:0000256" key="4">
    <source>
        <dbReference type="ARBA" id="ARBA00023136"/>
    </source>
</evidence>
<proteinExistence type="predicted"/>
<feature type="domain" description="Fatty acid hydroxylase" evidence="6">
    <location>
        <begin position="85"/>
        <end position="221"/>
    </location>
</feature>
<organism evidence="7 8">
    <name type="scientific">Halovibrio salipaludis</name>
    <dbReference type="NCBI Taxonomy" id="2032626"/>
    <lineage>
        <taxon>Bacteria</taxon>
        <taxon>Pseudomonadati</taxon>
        <taxon>Pseudomonadota</taxon>
        <taxon>Gammaproteobacteria</taxon>
        <taxon>Oceanospirillales</taxon>
        <taxon>Halomonadaceae</taxon>
        <taxon>Halovibrio</taxon>
    </lineage>
</organism>
<dbReference type="AlphaFoldDB" id="A0A2A2EV23"/>
<feature type="transmembrane region" description="Helical" evidence="5">
    <location>
        <begin position="72"/>
        <end position="94"/>
    </location>
</feature>
<dbReference type="GO" id="GO:0008610">
    <property type="term" value="P:lipid biosynthetic process"/>
    <property type="evidence" value="ECO:0007669"/>
    <property type="project" value="InterPro"/>
</dbReference>
<evidence type="ECO:0000313" key="8">
    <source>
        <dbReference type="Proteomes" id="UP000218896"/>
    </source>
</evidence>
<feature type="transmembrane region" description="Helical" evidence="5">
    <location>
        <begin position="138"/>
        <end position="158"/>
    </location>
</feature>
<dbReference type="InterPro" id="IPR050307">
    <property type="entry name" value="Sterol_Desaturase_Related"/>
</dbReference>
<evidence type="ECO:0000256" key="3">
    <source>
        <dbReference type="ARBA" id="ARBA00022989"/>
    </source>
</evidence>
<evidence type="ECO:0000256" key="1">
    <source>
        <dbReference type="ARBA" id="ARBA00004370"/>
    </source>
</evidence>
<feature type="transmembrane region" description="Helical" evidence="5">
    <location>
        <begin position="36"/>
        <end position="60"/>
    </location>
</feature>
<keyword evidence="2 5" id="KW-0812">Transmembrane</keyword>
<name>A0A2A2EV23_9GAMM</name>
<dbReference type="GO" id="GO:0016020">
    <property type="term" value="C:membrane"/>
    <property type="evidence" value="ECO:0007669"/>
    <property type="project" value="UniProtKB-SubCell"/>
</dbReference>
<dbReference type="PANTHER" id="PTHR11863">
    <property type="entry name" value="STEROL DESATURASE"/>
    <property type="match status" value="1"/>
</dbReference>
<reference evidence="7 8" key="1">
    <citation type="submission" date="2017-08" db="EMBL/GenBank/DDBJ databases">
        <title>Halovibrio sewagensis sp. nov., isolated from wastewater of high salinity.</title>
        <authorList>
            <person name="Dong X."/>
            <person name="Zhang G."/>
        </authorList>
    </citation>
    <scope>NUCLEOTIDE SEQUENCE [LARGE SCALE GENOMIC DNA]</scope>
    <source>
        <strain evidence="7 8">YL5-2</strain>
    </source>
</reference>
<dbReference type="Pfam" id="PF04116">
    <property type="entry name" value="FA_hydroxylase"/>
    <property type="match status" value="1"/>
</dbReference>
<dbReference type="OrthoDB" id="9770329at2"/>
<dbReference type="RefSeq" id="WP_095618720.1">
    <property type="nucleotide sequence ID" value="NZ_NSKD01000012.1"/>
</dbReference>
<evidence type="ECO:0000256" key="5">
    <source>
        <dbReference type="SAM" id="Phobius"/>
    </source>
</evidence>
<comment type="subcellular location">
    <subcellularLocation>
        <location evidence="1">Membrane</location>
    </subcellularLocation>
</comment>
<gene>
    <name evidence="7" type="ORF">CK501_15860</name>
</gene>
<dbReference type="GO" id="GO:0016491">
    <property type="term" value="F:oxidoreductase activity"/>
    <property type="evidence" value="ECO:0007669"/>
    <property type="project" value="InterPro"/>
</dbReference>
<sequence>MDDLKLPLFLGGFALFFLIESLAAKRPWQEPRGQRLRMHASVAVFNTVVLKVIILAPFLYWTEYIAEQGWGLAPMLGYSGVGGIVATIIVLDMFDYWWHRFNHRVGLLWRFHKVHHVDTHVDVTTALRFHPGELFISFFVKLVWIAAWGPSLAAFVAFEISVSLASQFHHSNIDFPDRWERILRLFIVTPRFHTSHHTVSRRTGDANFATIFIIWDRLFGTYKEPDEDEMRELGLTEGRDDYLSFATWLAEPFTQRNHNQDDPERRSAT</sequence>
<dbReference type="InterPro" id="IPR006694">
    <property type="entry name" value="Fatty_acid_hydroxylase"/>
</dbReference>
<keyword evidence="8" id="KW-1185">Reference proteome</keyword>
<dbReference type="EMBL" id="NSKD01000012">
    <property type="protein sequence ID" value="PAU76410.1"/>
    <property type="molecule type" value="Genomic_DNA"/>
</dbReference>
<accession>A0A2A2EV23</accession>
<feature type="transmembrane region" description="Helical" evidence="5">
    <location>
        <begin position="6"/>
        <end position="24"/>
    </location>
</feature>
<keyword evidence="3 5" id="KW-1133">Transmembrane helix</keyword>